<name>A0ACC2T5B9_9FUNG</name>
<dbReference type="EMBL" id="QTSX02003609">
    <property type="protein sequence ID" value="KAJ9069781.1"/>
    <property type="molecule type" value="Genomic_DNA"/>
</dbReference>
<proteinExistence type="predicted"/>
<sequence length="382" mass="42851">MKQTGWMESVAEVKLEEGLNSPRRKAPEAMRLKMSNIFGTTENADGSWAPEDSLSPTFSITSHQSSSTQESLLSVRRSSAASLEAKSHMRSLSDCPSPSSMTTFVKSLRSKASLTGLTNLFRPLRSPSCVEASIFLEVDDALPSQSRFEPMQPPTSYIERGPLPREELIAAHTFWILRLIRQSVFTGAHLTERLFIPPTLWHVTRARVVPRMAAKAQHLQWLTSHLDNMADCDLSRTRQVRIQLDLLDTVVHMIQSNQPKDEHLSVKSVTNIMKCLVNKDKPRRGSLPEIFDAPPSTGMSASFSVEDYSLAIINFVDSCQTLEDMYHHYLWKSNTNCPPSLKHGLYRATAFLSHTVVTFLLEDITSLLAVYVEGMTNDINSQ</sequence>
<dbReference type="Proteomes" id="UP001165960">
    <property type="component" value="Unassembled WGS sequence"/>
</dbReference>
<gene>
    <name evidence="1" type="ORF">DSO57_1015085</name>
</gene>
<comment type="caution">
    <text evidence="1">The sequence shown here is derived from an EMBL/GenBank/DDBJ whole genome shotgun (WGS) entry which is preliminary data.</text>
</comment>
<evidence type="ECO:0000313" key="2">
    <source>
        <dbReference type="Proteomes" id="UP001165960"/>
    </source>
</evidence>
<keyword evidence="2" id="KW-1185">Reference proteome</keyword>
<reference evidence="1" key="1">
    <citation type="submission" date="2022-04" db="EMBL/GenBank/DDBJ databases">
        <title>Genome of the entomopathogenic fungus Entomophthora muscae.</title>
        <authorList>
            <person name="Elya C."/>
            <person name="Lovett B.R."/>
            <person name="Lee E."/>
            <person name="Macias A.M."/>
            <person name="Hajek A.E."/>
            <person name="De Bivort B.L."/>
            <person name="Kasson M.T."/>
            <person name="De Fine Licht H.H."/>
            <person name="Stajich J.E."/>
        </authorList>
    </citation>
    <scope>NUCLEOTIDE SEQUENCE</scope>
    <source>
        <strain evidence="1">Berkeley</strain>
    </source>
</reference>
<protein>
    <submittedName>
        <fullName evidence="1">Uncharacterized protein</fullName>
    </submittedName>
</protein>
<evidence type="ECO:0000313" key="1">
    <source>
        <dbReference type="EMBL" id="KAJ9069781.1"/>
    </source>
</evidence>
<accession>A0ACC2T5B9</accession>
<organism evidence="1 2">
    <name type="scientific">Entomophthora muscae</name>
    <dbReference type="NCBI Taxonomy" id="34485"/>
    <lineage>
        <taxon>Eukaryota</taxon>
        <taxon>Fungi</taxon>
        <taxon>Fungi incertae sedis</taxon>
        <taxon>Zoopagomycota</taxon>
        <taxon>Entomophthoromycotina</taxon>
        <taxon>Entomophthoromycetes</taxon>
        <taxon>Entomophthorales</taxon>
        <taxon>Entomophthoraceae</taxon>
        <taxon>Entomophthora</taxon>
    </lineage>
</organism>